<feature type="compositionally biased region" description="Low complexity" evidence="1">
    <location>
        <begin position="1"/>
        <end position="16"/>
    </location>
</feature>
<feature type="non-terminal residue" evidence="2">
    <location>
        <position position="88"/>
    </location>
</feature>
<organism evidence="2">
    <name type="scientific">uncultured Frankineae bacterium</name>
    <dbReference type="NCBI Taxonomy" id="437475"/>
    <lineage>
        <taxon>Bacteria</taxon>
        <taxon>Bacillati</taxon>
        <taxon>Actinomycetota</taxon>
        <taxon>Actinomycetes</taxon>
        <taxon>Frankiales</taxon>
        <taxon>environmental samples</taxon>
    </lineage>
</organism>
<feature type="compositionally biased region" description="Basic residues" evidence="1">
    <location>
        <begin position="48"/>
        <end position="64"/>
    </location>
</feature>
<feature type="region of interest" description="Disordered" evidence="1">
    <location>
        <begin position="1"/>
        <end position="88"/>
    </location>
</feature>
<dbReference type="EC" id="1.1.1.42" evidence="2"/>
<dbReference type="AlphaFoldDB" id="A0A6J4L9X3"/>
<evidence type="ECO:0000256" key="1">
    <source>
        <dbReference type="SAM" id="MobiDB-lite"/>
    </source>
</evidence>
<protein>
    <submittedName>
        <fullName evidence="2">Isocitrate dehydrogenase [NADP] Monomeric isocitrate dehydrogenase [NADP]</fullName>
        <ecNumber evidence="2">1.1.1.42</ecNumber>
    </submittedName>
</protein>
<feature type="non-terminal residue" evidence="2">
    <location>
        <position position="1"/>
    </location>
</feature>
<dbReference type="EMBL" id="CADCUE010000072">
    <property type="protein sequence ID" value="CAA9323151.1"/>
    <property type="molecule type" value="Genomic_DNA"/>
</dbReference>
<gene>
    <name evidence="2" type="ORF">AVDCRST_MAG16-886</name>
</gene>
<name>A0A6J4L9X3_9ACTN</name>
<proteinExistence type="predicted"/>
<feature type="compositionally biased region" description="Basic and acidic residues" evidence="1">
    <location>
        <begin position="67"/>
        <end position="80"/>
    </location>
</feature>
<sequence length="88" mass="9796">DRQPRQPLLPCPLLGAGARGAGRGRRRGGAVRRPGQAAGRRRADDRRRAHRRAGRTGRHRRLLLRRQGQDGRGDAAERDVQPGARRVL</sequence>
<dbReference type="GO" id="GO:0004450">
    <property type="term" value="F:isocitrate dehydrogenase (NADP+) activity"/>
    <property type="evidence" value="ECO:0007669"/>
    <property type="project" value="UniProtKB-EC"/>
</dbReference>
<evidence type="ECO:0000313" key="2">
    <source>
        <dbReference type="EMBL" id="CAA9323151.1"/>
    </source>
</evidence>
<keyword evidence="2" id="KW-0560">Oxidoreductase</keyword>
<accession>A0A6J4L9X3</accession>
<reference evidence="2" key="1">
    <citation type="submission" date="2020-02" db="EMBL/GenBank/DDBJ databases">
        <authorList>
            <person name="Meier V. D."/>
        </authorList>
    </citation>
    <scope>NUCLEOTIDE SEQUENCE</scope>
    <source>
        <strain evidence="2">AVDCRST_MAG16</strain>
    </source>
</reference>